<sequence length="189" mass="20949">MRIFNLCGVTAALLLLSGCATMFTGIKQDIEVRTQNDVVGSKLDNIVKVDVIADAYRVKYGDVAPGEIIEIHRKGEPVAVQVKESKCILPSEERFDNSMHPAVLLDVLATSPLSTSIDSSTGAMWRYDKTMTVTPKVKDTPECQEWLKNEVSKMNEVISSKKLGTKLEINKNKFPYDNNSVVHPYGTTK</sequence>
<gene>
    <name evidence="2" type="ORF">J5V48_05540</name>
</gene>
<name>A0ABS7DGC5_9GAMM</name>
<dbReference type="Proteomes" id="UP000731465">
    <property type="component" value="Unassembled WGS sequence"/>
</dbReference>
<reference evidence="2 3" key="1">
    <citation type="submission" date="2021-03" db="EMBL/GenBank/DDBJ databases">
        <title>Succinivibrio sp. nov. isolated from feces of cow.</title>
        <authorList>
            <person name="Choi J.-Y."/>
        </authorList>
    </citation>
    <scope>NUCLEOTIDE SEQUENCE [LARGE SCALE GENOMIC DNA]</scope>
    <source>
        <strain evidence="2 3">AGMB01872</strain>
    </source>
</reference>
<proteinExistence type="predicted"/>
<evidence type="ECO:0000313" key="3">
    <source>
        <dbReference type="Proteomes" id="UP000731465"/>
    </source>
</evidence>
<organism evidence="2 3">
    <name type="scientific">Succinivibrio faecicola</name>
    <dbReference type="NCBI Taxonomy" id="2820300"/>
    <lineage>
        <taxon>Bacteria</taxon>
        <taxon>Pseudomonadati</taxon>
        <taxon>Pseudomonadota</taxon>
        <taxon>Gammaproteobacteria</taxon>
        <taxon>Aeromonadales</taxon>
        <taxon>Succinivibrionaceae</taxon>
        <taxon>Succinivibrio</taxon>
    </lineage>
</organism>
<evidence type="ECO:0000256" key="1">
    <source>
        <dbReference type="SAM" id="SignalP"/>
    </source>
</evidence>
<keyword evidence="1" id="KW-0732">Signal</keyword>
<dbReference type="RefSeq" id="WP_219937576.1">
    <property type="nucleotide sequence ID" value="NZ_JAGFNY010000015.1"/>
</dbReference>
<evidence type="ECO:0008006" key="4">
    <source>
        <dbReference type="Google" id="ProtNLM"/>
    </source>
</evidence>
<keyword evidence="3" id="KW-1185">Reference proteome</keyword>
<comment type="caution">
    <text evidence="2">The sequence shown here is derived from an EMBL/GenBank/DDBJ whole genome shotgun (WGS) entry which is preliminary data.</text>
</comment>
<evidence type="ECO:0000313" key="2">
    <source>
        <dbReference type="EMBL" id="MBW7570355.1"/>
    </source>
</evidence>
<feature type="chain" id="PRO_5045246786" description="Lipoprotein" evidence="1">
    <location>
        <begin position="23"/>
        <end position="189"/>
    </location>
</feature>
<dbReference type="EMBL" id="JAGFNY010000015">
    <property type="protein sequence ID" value="MBW7570355.1"/>
    <property type="molecule type" value="Genomic_DNA"/>
</dbReference>
<feature type="signal peptide" evidence="1">
    <location>
        <begin position="1"/>
        <end position="22"/>
    </location>
</feature>
<protein>
    <recommendedName>
        <fullName evidence="4">Lipoprotein</fullName>
    </recommendedName>
</protein>
<accession>A0ABS7DGC5</accession>
<dbReference type="PROSITE" id="PS51257">
    <property type="entry name" value="PROKAR_LIPOPROTEIN"/>
    <property type="match status" value="1"/>
</dbReference>